<keyword evidence="1" id="KW-1133">Transmembrane helix</keyword>
<sequence length="64" mass="7318">MFSFIFVFLFIAIAIFLFNVITSIWAYKDAKQRGKSSEFALIVLIGTLIFPVLGLIVYLVIRND</sequence>
<evidence type="ECO:0000313" key="2">
    <source>
        <dbReference type="EMBL" id="MDC3416548.1"/>
    </source>
</evidence>
<evidence type="ECO:0000313" key="3">
    <source>
        <dbReference type="Proteomes" id="UP001145069"/>
    </source>
</evidence>
<dbReference type="AlphaFoldDB" id="A0A9X3WCS1"/>
<feature type="transmembrane region" description="Helical" evidence="1">
    <location>
        <begin position="6"/>
        <end position="27"/>
    </location>
</feature>
<dbReference type="EMBL" id="JAMQKC010000003">
    <property type="protein sequence ID" value="MDC3416548.1"/>
    <property type="molecule type" value="Genomic_DNA"/>
</dbReference>
<keyword evidence="1" id="KW-0472">Membrane</keyword>
<accession>A0A9X3WCS1</accession>
<keyword evidence="3" id="KW-1185">Reference proteome</keyword>
<reference evidence="2" key="1">
    <citation type="submission" date="2022-06" db="EMBL/GenBank/DDBJ databases">
        <title>Aquibacillus sp. a new bacterium isolated from soil saline samples.</title>
        <authorList>
            <person name="Galisteo C."/>
            <person name="De La Haba R."/>
            <person name="Sanchez-Porro C."/>
            <person name="Ventosa A."/>
        </authorList>
    </citation>
    <scope>NUCLEOTIDE SEQUENCE</scope>
    <source>
        <strain evidence="2">3ASR75-54</strain>
    </source>
</reference>
<dbReference type="RefSeq" id="WP_272445550.1">
    <property type="nucleotide sequence ID" value="NZ_JAMQKC010000003.1"/>
</dbReference>
<protein>
    <recommendedName>
        <fullName evidence="4">Cardiolipin synthase N-terminal domain-containing protein</fullName>
    </recommendedName>
</protein>
<evidence type="ECO:0000256" key="1">
    <source>
        <dbReference type="SAM" id="Phobius"/>
    </source>
</evidence>
<feature type="transmembrane region" description="Helical" evidence="1">
    <location>
        <begin position="39"/>
        <end position="61"/>
    </location>
</feature>
<keyword evidence="1" id="KW-0812">Transmembrane</keyword>
<name>A0A9X3WCS1_9BACI</name>
<dbReference type="Proteomes" id="UP001145069">
    <property type="component" value="Unassembled WGS sequence"/>
</dbReference>
<evidence type="ECO:0008006" key="4">
    <source>
        <dbReference type="Google" id="ProtNLM"/>
    </source>
</evidence>
<proteinExistence type="predicted"/>
<comment type="caution">
    <text evidence="2">The sequence shown here is derived from an EMBL/GenBank/DDBJ whole genome shotgun (WGS) entry which is preliminary data.</text>
</comment>
<organism evidence="2 3">
    <name type="scientific">Aquibacillus salsiterrae</name>
    <dbReference type="NCBI Taxonomy" id="2950439"/>
    <lineage>
        <taxon>Bacteria</taxon>
        <taxon>Bacillati</taxon>
        <taxon>Bacillota</taxon>
        <taxon>Bacilli</taxon>
        <taxon>Bacillales</taxon>
        <taxon>Bacillaceae</taxon>
        <taxon>Aquibacillus</taxon>
    </lineage>
</organism>
<gene>
    <name evidence="2" type="ORF">NC799_06415</name>
</gene>